<accession>A0A2H0BSR7</accession>
<evidence type="ECO:0000313" key="2">
    <source>
        <dbReference type="Proteomes" id="UP000231581"/>
    </source>
</evidence>
<proteinExistence type="predicted"/>
<dbReference type="Proteomes" id="UP000231581">
    <property type="component" value="Unassembled WGS sequence"/>
</dbReference>
<reference evidence="1 2" key="1">
    <citation type="submission" date="2017-09" db="EMBL/GenBank/DDBJ databases">
        <title>Depth-based differentiation of microbial function through sediment-hosted aquifers and enrichment of novel symbionts in the deep terrestrial subsurface.</title>
        <authorList>
            <person name="Probst A.J."/>
            <person name="Ladd B."/>
            <person name="Jarett J.K."/>
            <person name="Geller-Mcgrath D.E."/>
            <person name="Sieber C.M."/>
            <person name="Emerson J.B."/>
            <person name="Anantharaman K."/>
            <person name="Thomas B.C."/>
            <person name="Malmstrom R."/>
            <person name="Stieglmeier M."/>
            <person name="Klingl A."/>
            <person name="Woyke T."/>
            <person name="Ryan C.M."/>
            <person name="Banfield J.F."/>
        </authorList>
    </citation>
    <scope>NUCLEOTIDE SEQUENCE [LARGE SCALE GENOMIC DNA]</scope>
    <source>
        <strain evidence="1">CG22_combo_CG10-13_8_21_14_all_47_17</strain>
    </source>
</reference>
<sequence length="184" mass="20587">MPKLIIGLVGQAGCGKGTAANFLKENYQAGYIRFSAILGDILESLAVTKTRENFIKISGAVRQEFGEDVLSYAVERVALNTPEDIVIVDGIRRPEDIVALEPLPQFKLVAIQVSPELRFERMKKRGEKAEESQMSWEQFQKEGQAPTEVTIPSVMSRAWKTIENEGTKEAFESTVREMMTELGF</sequence>
<name>A0A2H0BSR7_9BACT</name>
<dbReference type="InterPro" id="IPR027417">
    <property type="entry name" value="P-loop_NTPase"/>
</dbReference>
<comment type="caution">
    <text evidence="1">The sequence shown here is derived from an EMBL/GenBank/DDBJ whole genome shotgun (WGS) entry which is preliminary data.</text>
</comment>
<evidence type="ECO:0000313" key="1">
    <source>
        <dbReference type="EMBL" id="PIP60725.1"/>
    </source>
</evidence>
<dbReference type="EMBL" id="PCSZ01000038">
    <property type="protein sequence ID" value="PIP60725.1"/>
    <property type="molecule type" value="Genomic_DNA"/>
</dbReference>
<protein>
    <recommendedName>
        <fullName evidence="3">Adenylate kinase</fullName>
    </recommendedName>
</protein>
<evidence type="ECO:0008006" key="3">
    <source>
        <dbReference type="Google" id="ProtNLM"/>
    </source>
</evidence>
<dbReference type="PANTHER" id="PTHR41930">
    <property type="entry name" value="UPF0200 PROTEIN MJ1399"/>
    <property type="match status" value="1"/>
</dbReference>
<dbReference type="PANTHER" id="PTHR41930:SF1">
    <property type="entry name" value="DEPHOSPHO-COA KINASE"/>
    <property type="match status" value="1"/>
</dbReference>
<gene>
    <name evidence="1" type="ORF">COX00_01705</name>
</gene>
<dbReference type="SUPFAM" id="SSF52540">
    <property type="entry name" value="P-loop containing nucleoside triphosphate hydrolases"/>
    <property type="match status" value="1"/>
</dbReference>
<organism evidence="1 2">
    <name type="scientific">Candidatus Uhrbacteria bacterium CG22_combo_CG10-13_8_21_14_all_47_17</name>
    <dbReference type="NCBI Taxonomy" id="1975041"/>
    <lineage>
        <taxon>Bacteria</taxon>
        <taxon>Candidatus Uhriibacteriota</taxon>
    </lineage>
</organism>
<dbReference type="Gene3D" id="3.40.50.300">
    <property type="entry name" value="P-loop containing nucleotide triphosphate hydrolases"/>
    <property type="match status" value="1"/>
</dbReference>
<dbReference type="Pfam" id="PF13207">
    <property type="entry name" value="AAA_17"/>
    <property type="match status" value="1"/>
</dbReference>
<dbReference type="AlphaFoldDB" id="A0A2H0BSR7"/>